<evidence type="ECO:0000313" key="6">
    <source>
        <dbReference type="EMBL" id="MEN7546531.1"/>
    </source>
</evidence>
<accession>A0AAW9S6Z5</accession>
<protein>
    <recommendedName>
        <fullName evidence="4 5">Large ribosomal subunit protein uL29</fullName>
    </recommendedName>
</protein>
<dbReference type="GO" id="GO:0003735">
    <property type="term" value="F:structural constituent of ribosome"/>
    <property type="evidence" value="ECO:0007669"/>
    <property type="project" value="InterPro"/>
</dbReference>
<keyword evidence="3 5" id="KW-0687">Ribonucleoprotein</keyword>
<dbReference type="Gene3D" id="1.10.287.310">
    <property type="match status" value="1"/>
</dbReference>
<evidence type="ECO:0000256" key="4">
    <source>
        <dbReference type="ARBA" id="ARBA00035204"/>
    </source>
</evidence>
<proteinExistence type="inferred from homology"/>
<keyword evidence="2 5" id="KW-0689">Ribosomal protein</keyword>
<reference evidence="6 7" key="1">
    <citation type="submission" date="2024-04" db="EMBL/GenBank/DDBJ databases">
        <title>Novel genus in family Flammeovirgaceae.</title>
        <authorList>
            <person name="Nguyen T.H."/>
            <person name="Vuong T.Q."/>
            <person name="Le H."/>
            <person name="Kim S.-G."/>
        </authorList>
    </citation>
    <scope>NUCLEOTIDE SEQUENCE [LARGE SCALE GENOMIC DNA]</scope>
    <source>
        <strain evidence="6 7">JCM 23209</strain>
    </source>
</reference>
<comment type="caution">
    <text evidence="6">The sequence shown here is derived from an EMBL/GenBank/DDBJ whole genome shotgun (WGS) entry which is preliminary data.</text>
</comment>
<dbReference type="Proteomes" id="UP001403385">
    <property type="component" value="Unassembled WGS sequence"/>
</dbReference>
<evidence type="ECO:0000256" key="2">
    <source>
        <dbReference type="ARBA" id="ARBA00022980"/>
    </source>
</evidence>
<evidence type="ECO:0000256" key="3">
    <source>
        <dbReference type="ARBA" id="ARBA00023274"/>
    </source>
</evidence>
<gene>
    <name evidence="5 6" type="primary">rpmC</name>
    <name evidence="6" type="ORF">AAG747_01340</name>
</gene>
<evidence type="ECO:0000313" key="7">
    <source>
        <dbReference type="Proteomes" id="UP001403385"/>
    </source>
</evidence>
<dbReference type="InterPro" id="IPR036049">
    <property type="entry name" value="Ribosomal_uL29_sf"/>
</dbReference>
<dbReference type="RefSeq" id="WP_346819317.1">
    <property type="nucleotide sequence ID" value="NZ_JBDKWZ010000001.1"/>
</dbReference>
<dbReference type="EMBL" id="JBDKWZ010000001">
    <property type="protein sequence ID" value="MEN7546531.1"/>
    <property type="molecule type" value="Genomic_DNA"/>
</dbReference>
<dbReference type="InterPro" id="IPR001854">
    <property type="entry name" value="Ribosomal_uL29"/>
</dbReference>
<dbReference type="NCBIfam" id="TIGR00012">
    <property type="entry name" value="L29"/>
    <property type="match status" value="1"/>
</dbReference>
<dbReference type="GO" id="GO:0006412">
    <property type="term" value="P:translation"/>
    <property type="evidence" value="ECO:0007669"/>
    <property type="project" value="UniProtKB-UniRule"/>
</dbReference>
<dbReference type="SUPFAM" id="SSF46561">
    <property type="entry name" value="Ribosomal protein L29 (L29p)"/>
    <property type="match status" value="1"/>
</dbReference>
<dbReference type="AlphaFoldDB" id="A0AAW9S6Z5"/>
<dbReference type="Pfam" id="PF00831">
    <property type="entry name" value="Ribosomal_L29"/>
    <property type="match status" value="1"/>
</dbReference>
<evidence type="ECO:0000256" key="5">
    <source>
        <dbReference type="HAMAP-Rule" id="MF_00374"/>
    </source>
</evidence>
<organism evidence="6 7">
    <name type="scientific">Rapidithrix thailandica</name>
    <dbReference type="NCBI Taxonomy" id="413964"/>
    <lineage>
        <taxon>Bacteria</taxon>
        <taxon>Pseudomonadati</taxon>
        <taxon>Bacteroidota</taxon>
        <taxon>Cytophagia</taxon>
        <taxon>Cytophagales</taxon>
        <taxon>Flammeovirgaceae</taxon>
        <taxon>Rapidithrix</taxon>
    </lineage>
</organism>
<comment type="similarity">
    <text evidence="1 5">Belongs to the universal ribosomal protein uL29 family.</text>
</comment>
<dbReference type="CDD" id="cd00427">
    <property type="entry name" value="Ribosomal_L29_HIP"/>
    <property type="match status" value="1"/>
</dbReference>
<evidence type="ECO:0000256" key="1">
    <source>
        <dbReference type="ARBA" id="ARBA00009254"/>
    </source>
</evidence>
<dbReference type="HAMAP" id="MF_00374">
    <property type="entry name" value="Ribosomal_uL29"/>
    <property type="match status" value="1"/>
</dbReference>
<keyword evidence="7" id="KW-1185">Reference proteome</keyword>
<sequence>MKNSEIRALSVEELKERIATSTKSLEDLRFANAISPIENPMQIRDARKFVAQLKTELHTRTIAQVQEAVSKGELTRENAAEYLQQAKLPSSAKLSLLKKLISQAGK</sequence>
<dbReference type="GO" id="GO:1990904">
    <property type="term" value="C:ribonucleoprotein complex"/>
    <property type="evidence" value="ECO:0007669"/>
    <property type="project" value="UniProtKB-KW"/>
</dbReference>
<dbReference type="GO" id="GO:0005840">
    <property type="term" value="C:ribosome"/>
    <property type="evidence" value="ECO:0007669"/>
    <property type="project" value="UniProtKB-KW"/>
</dbReference>
<name>A0AAW9S6Z5_9BACT</name>